<gene>
    <name evidence="2" type="primary">Piso0_003680</name>
    <name evidence="1" type="ORF">GNLVRS01_PISO0K00208g</name>
    <name evidence="2" type="ORF">GNLVRS01_PISO0L00209g</name>
</gene>
<reference evidence="3" key="2">
    <citation type="journal article" date="2012" name="G3 (Bethesda)">
        <title>Pichia sorbitophila, an interspecies yeast hybrid reveals early steps of genome resolution following polyploidization.</title>
        <authorList>
            <person name="Leh Louis V."/>
            <person name="Despons L."/>
            <person name="Friedrich A."/>
            <person name="Martin T."/>
            <person name="Durrens P."/>
            <person name="Casaregola S."/>
            <person name="Neuveglise C."/>
            <person name="Fairhead C."/>
            <person name="Marck C."/>
            <person name="Cruz J.A."/>
            <person name="Straub M.L."/>
            <person name="Kugler V."/>
            <person name="Sacerdot C."/>
            <person name="Uzunov Z."/>
            <person name="Thierry A."/>
            <person name="Weiss S."/>
            <person name="Bleykasten C."/>
            <person name="De Montigny J."/>
            <person name="Jacques N."/>
            <person name="Jung P."/>
            <person name="Lemaire M."/>
            <person name="Mallet S."/>
            <person name="Morel G."/>
            <person name="Richard G.F."/>
            <person name="Sarkar A."/>
            <person name="Savel G."/>
            <person name="Schacherer J."/>
            <person name="Seret M.L."/>
            <person name="Talla E."/>
            <person name="Samson G."/>
            <person name="Jubin C."/>
            <person name="Poulain J."/>
            <person name="Vacherie B."/>
            <person name="Barbe V."/>
            <person name="Pelletier E."/>
            <person name="Sherman D.J."/>
            <person name="Westhof E."/>
            <person name="Weissenbach J."/>
            <person name="Baret P.V."/>
            <person name="Wincker P."/>
            <person name="Gaillardin C."/>
            <person name="Dujon B."/>
            <person name="Souciet J.L."/>
        </authorList>
    </citation>
    <scope>NUCLEOTIDE SEQUENCE [LARGE SCALE GENOMIC DNA]</scope>
    <source>
        <strain evidence="3">ATCC MYA-4447 / BCRC 22081 / CBS 7064 / NBRC 10061 / NRRL Y-12695</strain>
    </source>
</reference>
<protein>
    <submittedName>
        <fullName evidence="2">Piso0_003680 protein</fullName>
    </submittedName>
</protein>
<dbReference type="Proteomes" id="UP000005222">
    <property type="component" value="Chromosome L"/>
</dbReference>
<sequence>MLFIRFNNQIYRELYFMNDIRKPYRYVFYARSVTIDPDRWTDRIHNYGNTLLYAPEGHLFQNMLLITTYESHYKRTDITLVYINIIFAKLD</sequence>
<dbReference type="Proteomes" id="UP000005222">
    <property type="component" value="Chromosome K"/>
</dbReference>
<evidence type="ECO:0000313" key="1">
    <source>
        <dbReference type="EMBL" id="CCE83108.1"/>
    </source>
</evidence>
<proteinExistence type="predicted"/>
<evidence type="ECO:0000313" key="2">
    <source>
        <dbReference type="EMBL" id="CCE84139.1"/>
    </source>
</evidence>
<dbReference type="EMBL" id="FO082048">
    <property type="protein sequence ID" value="CCE84139.1"/>
    <property type="molecule type" value="Genomic_DNA"/>
</dbReference>
<dbReference type="EMBL" id="FO082049">
    <property type="protein sequence ID" value="CCE83108.1"/>
    <property type="molecule type" value="Genomic_DNA"/>
</dbReference>
<dbReference type="HOGENOM" id="CLU_2427801_0_0_1"/>
<accession>G8Y6A9</accession>
<evidence type="ECO:0000313" key="3">
    <source>
        <dbReference type="Proteomes" id="UP000005222"/>
    </source>
</evidence>
<dbReference type="AlphaFoldDB" id="G8Y6A9"/>
<name>G8Y6A9_PICSO</name>
<reference evidence="2" key="1">
    <citation type="submission" date="2011-10" db="EMBL/GenBank/DDBJ databases">
        <authorList>
            <person name="Genoscope - CEA"/>
        </authorList>
    </citation>
    <scope>NUCLEOTIDE SEQUENCE</scope>
</reference>
<organism evidence="2 3">
    <name type="scientific">Pichia sorbitophila (strain ATCC MYA-4447 / BCRC 22081 / CBS 7064 / NBRC 10061 / NRRL Y-12695)</name>
    <name type="common">Hybrid yeast</name>
    <dbReference type="NCBI Taxonomy" id="559304"/>
    <lineage>
        <taxon>Eukaryota</taxon>
        <taxon>Fungi</taxon>
        <taxon>Dikarya</taxon>
        <taxon>Ascomycota</taxon>
        <taxon>Saccharomycotina</taxon>
        <taxon>Pichiomycetes</taxon>
        <taxon>Debaryomycetaceae</taxon>
        <taxon>Millerozyma</taxon>
    </lineage>
</organism>
<dbReference type="InParanoid" id="G8Y6A9"/>
<keyword evidence="3" id="KW-1185">Reference proteome</keyword>